<dbReference type="Pfam" id="PF01257">
    <property type="entry name" value="2Fe-2S_thioredx"/>
    <property type="match status" value="1"/>
</dbReference>
<dbReference type="Gene3D" id="3.40.30.10">
    <property type="entry name" value="Glutaredoxin"/>
    <property type="match status" value="1"/>
</dbReference>
<dbReference type="eggNOG" id="COG3411">
    <property type="taxonomic scope" value="Bacteria"/>
</dbReference>
<dbReference type="KEGG" id="pbo:PACID_00800"/>
<evidence type="ECO:0000313" key="2">
    <source>
        <dbReference type="Proteomes" id="UP000000214"/>
    </source>
</evidence>
<dbReference type="Proteomes" id="UP000000214">
    <property type="component" value="Chromosome"/>
</dbReference>
<name>K7RNS6_ACIA4</name>
<gene>
    <name evidence="1" type="ordered locus">PACID_00800</name>
</gene>
<reference evidence="1 2" key="1">
    <citation type="journal article" date="2012" name="BMC Genomics">
        <title>The genome sequence of Propionibacterium acidipropionici provides insights into its biotechnological and industrial potential.</title>
        <authorList>
            <person name="Parizzi L.P."/>
            <person name="Grassi M.C."/>
            <person name="Llerena L.A."/>
            <person name="Carazzolle M.F."/>
            <person name="Queiroz V.L."/>
            <person name="Lunardi I."/>
            <person name="Zeidler A.F."/>
            <person name="Teixeira P.J."/>
            <person name="Mieczkowski P."/>
            <person name="Rincones J."/>
            <person name="Pereira G.A."/>
        </authorList>
    </citation>
    <scope>NUCLEOTIDE SEQUENCE [LARGE SCALE GENOMIC DNA]</scope>
    <source>
        <strain evidence="2">ATCC 4875 / DSM 20272 / JCM 6432 / NBRC 12425 / NCIMB 8070</strain>
    </source>
</reference>
<dbReference type="STRING" id="1171373.PACID_00800"/>
<dbReference type="AlphaFoldDB" id="K7RNS6"/>
<organism evidence="1 2">
    <name type="scientific">Acidipropionibacterium acidipropionici (strain ATCC 4875 / DSM 20272 / JCM 6432 / NBRC 12425 / NCIMB 8070 / 4)</name>
    <name type="common">Propionibacterium acidipropionici</name>
    <dbReference type="NCBI Taxonomy" id="1171373"/>
    <lineage>
        <taxon>Bacteria</taxon>
        <taxon>Bacillati</taxon>
        <taxon>Actinomycetota</taxon>
        <taxon>Actinomycetes</taxon>
        <taxon>Propionibacteriales</taxon>
        <taxon>Propionibacteriaceae</taxon>
        <taxon>Acidipropionibacterium</taxon>
    </lineage>
</organism>
<dbReference type="PATRIC" id="fig|1171373.8.peg.78"/>
<dbReference type="InterPro" id="IPR036249">
    <property type="entry name" value="Thioredoxin-like_sf"/>
</dbReference>
<dbReference type="CDD" id="cd02980">
    <property type="entry name" value="TRX_Fd_family"/>
    <property type="match status" value="1"/>
</dbReference>
<protein>
    <submittedName>
        <fullName evidence="1">Ferredoxin</fullName>
    </submittedName>
</protein>
<sequence>MDEPDPSVFTARLLVGLTFPDAERCARWAGEFPGWRHAQMLGDGLSLRAALDEAARRGARAADLVGMTTLDVPVAVSWLRRVAGNWMRRWDCDHPGETFTLRVCRHVLRPGEEPGTAYIDTGNPGRDWGWRPVTGREAGLTSPAWQEVPPVRYQLLVCRGPRCNARSGDLTVAAISEELHRRGVEDEDVLLTQTGCMFPCNHAPVVVVQPDAKWMTVTPETVPELINDLLGPEVG</sequence>
<dbReference type="HOGENOM" id="CLU_093060_0_0_11"/>
<proteinExistence type="predicted"/>
<dbReference type="SUPFAM" id="SSF52833">
    <property type="entry name" value="Thioredoxin-like"/>
    <property type="match status" value="1"/>
</dbReference>
<dbReference type="RefSeq" id="WP_015068848.1">
    <property type="nucleotide sequence ID" value="NC_019395.1"/>
</dbReference>
<dbReference type="GeneID" id="88084330"/>
<accession>K7RNS6</accession>
<evidence type="ECO:0000313" key="1">
    <source>
        <dbReference type="EMBL" id="AFV87931.1"/>
    </source>
</evidence>
<dbReference type="EMBL" id="CP003493">
    <property type="protein sequence ID" value="AFV87931.1"/>
    <property type="molecule type" value="Genomic_DNA"/>
</dbReference>